<organism evidence="3">
    <name type="scientific">hydrocarbon metagenome</name>
    <dbReference type="NCBI Taxonomy" id="938273"/>
    <lineage>
        <taxon>unclassified sequences</taxon>
        <taxon>metagenomes</taxon>
        <taxon>ecological metagenomes</taxon>
    </lineage>
</organism>
<reference evidence="3" key="1">
    <citation type="journal article" date="2015" name="Proc. Natl. Acad. Sci. U.S.A.">
        <title>Networks of energetic and metabolic interactions define dynamics in microbial communities.</title>
        <authorList>
            <person name="Embree M."/>
            <person name="Liu J.K."/>
            <person name="Al-Bassam M.M."/>
            <person name="Zengler K."/>
        </authorList>
    </citation>
    <scope>NUCLEOTIDE SEQUENCE</scope>
</reference>
<dbReference type="InterPro" id="IPR010982">
    <property type="entry name" value="Lambda_DNA-bd_dom_sf"/>
</dbReference>
<dbReference type="Gene3D" id="1.10.260.40">
    <property type="entry name" value="lambda repressor-like DNA-binding domains"/>
    <property type="match status" value="1"/>
</dbReference>
<dbReference type="CDD" id="cd00093">
    <property type="entry name" value="HTH_XRE"/>
    <property type="match status" value="1"/>
</dbReference>
<dbReference type="SUPFAM" id="SSF47413">
    <property type="entry name" value="lambda repressor-like DNA-binding domains"/>
    <property type="match status" value="1"/>
</dbReference>
<proteinExistence type="predicted"/>
<comment type="caution">
    <text evidence="3">The sequence shown here is derived from an EMBL/GenBank/DDBJ whole genome shotgun (WGS) entry which is preliminary data.</text>
</comment>
<dbReference type="PROSITE" id="PS50943">
    <property type="entry name" value="HTH_CROC1"/>
    <property type="match status" value="1"/>
</dbReference>
<name>A0A0W8G2W7_9ZZZZ</name>
<feature type="domain" description="HTH cro/C1-type" evidence="2">
    <location>
        <begin position="38"/>
        <end position="92"/>
    </location>
</feature>
<dbReference type="GO" id="GO:0005829">
    <property type="term" value="C:cytosol"/>
    <property type="evidence" value="ECO:0007669"/>
    <property type="project" value="TreeGrafter"/>
</dbReference>
<dbReference type="AlphaFoldDB" id="A0A0W8G2W7"/>
<sequence length="94" mass="10568">MVLPYAQYLALTREAVDDDVAIPWEVSKLARREKKSLIRAWREYLGLTQEAVAARAGISRGAYAQMEAKGAKPRRATLLKIAEALEVRPEQLTE</sequence>
<dbReference type="InterPro" id="IPR050807">
    <property type="entry name" value="TransReg_Diox_bact_type"/>
</dbReference>
<dbReference type="SMART" id="SM00530">
    <property type="entry name" value="HTH_XRE"/>
    <property type="match status" value="1"/>
</dbReference>
<dbReference type="InterPro" id="IPR001387">
    <property type="entry name" value="Cro/C1-type_HTH"/>
</dbReference>
<dbReference type="EMBL" id="LNQE01000336">
    <property type="protein sequence ID" value="KUG27362.1"/>
    <property type="molecule type" value="Genomic_DNA"/>
</dbReference>
<dbReference type="GO" id="GO:0003700">
    <property type="term" value="F:DNA-binding transcription factor activity"/>
    <property type="evidence" value="ECO:0007669"/>
    <property type="project" value="TreeGrafter"/>
</dbReference>
<accession>A0A0W8G2W7</accession>
<evidence type="ECO:0000313" key="3">
    <source>
        <dbReference type="EMBL" id="KUG27362.1"/>
    </source>
</evidence>
<evidence type="ECO:0000259" key="2">
    <source>
        <dbReference type="PROSITE" id="PS50943"/>
    </source>
</evidence>
<gene>
    <name evidence="3" type="ORF">ASZ90_002798</name>
</gene>
<dbReference type="GO" id="GO:0003677">
    <property type="term" value="F:DNA binding"/>
    <property type="evidence" value="ECO:0007669"/>
    <property type="project" value="UniProtKB-KW"/>
</dbReference>
<dbReference type="Pfam" id="PF01381">
    <property type="entry name" value="HTH_3"/>
    <property type="match status" value="1"/>
</dbReference>
<dbReference type="PANTHER" id="PTHR46797">
    <property type="entry name" value="HTH-TYPE TRANSCRIPTIONAL REGULATOR"/>
    <property type="match status" value="1"/>
</dbReference>
<dbReference type="PANTHER" id="PTHR46797:SF1">
    <property type="entry name" value="METHYLPHOSPHONATE SYNTHASE"/>
    <property type="match status" value="1"/>
</dbReference>
<protein>
    <recommendedName>
        <fullName evidence="2">HTH cro/C1-type domain-containing protein</fullName>
    </recommendedName>
</protein>
<evidence type="ECO:0000256" key="1">
    <source>
        <dbReference type="ARBA" id="ARBA00023125"/>
    </source>
</evidence>
<keyword evidence="1" id="KW-0238">DNA-binding</keyword>